<dbReference type="Proteomes" id="UP000295511">
    <property type="component" value="Unassembled WGS sequence"/>
</dbReference>
<accession>A0A4R5KP04</accession>
<reference evidence="1 2" key="1">
    <citation type="submission" date="2019-03" db="EMBL/GenBank/DDBJ databases">
        <title>Whole genome sequence of Arthrobacter sp JH1-1.</title>
        <authorList>
            <person name="Trinh H.N."/>
        </authorList>
    </citation>
    <scope>NUCLEOTIDE SEQUENCE [LARGE SCALE GENOMIC DNA]</scope>
    <source>
        <strain evidence="1 2">JH1-1</strain>
    </source>
</reference>
<proteinExistence type="predicted"/>
<gene>
    <name evidence="1" type="ORF">E1809_08045</name>
</gene>
<name>A0A4R5KP04_9MICC</name>
<dbReference type="EMBL" id="SMRU01000008">
    <property type="protein sequence ID" value="TDF97306.1"/>
    <property type="molecule type" value="Genomic_DNA"/>
</dbReference>
<keyword evidence="2" id="KW-1185">Reference proteome</keyword>
<dbReference type="AlphaFoldDB" id="A0A4R5KP04"/>
<comment type="caution">
    <text evidence="1">The sequence shown here is derived from an EMBL/GenBank/DDBJ whole genome shotgun (WGS) entry which is preliminary data.</text>
</comment>
<organism evidence="1 2">
    <name type="scientific">Arthrobacter terricola</name>
    <dbReference type="NCBI Taxonomy" id="2547396"/>
    <lineage>
        <taxon>Bacteria</taxon>
        <taxon>Bacillati</taxon>
        <taxon>Actinomycetota</taxon>
        <taxon>Actinomycetes</taxon>
        <taxon>Micrococcales</taxon>
        <taxon>Micrococcaceae</taxon>
        <taxon>Arthrobacter</taxon>
    </lineage>
</organism>
<evidence type="ECO:0000313" key="1">
    <source>
        <dbReference type="EMBL" id="TDF97306.1"/>
    </source>
</evidence>
<protein>
    <submittedName>
        <fullName evidence="1">Uncharacterized protein</fullName>
    </submittedName>
</protein>
<evidence type="ECO:0000313" key="2">
    <source>
        <dbReference type="Proteomes" id="UP000295511"/>
    </source>
</evidence>
<sequence>MVMGSVCLRLESYPHTPSRPFRLPDTPNRLRRGECTKILKSVLRPASDLGTGRAHCSSQMNLLLRKCRNRLAQRRWVHICVLTN</sequence>